<keyword evidence="9 11" id="KW-0503">Monooxygenase</keyword>
<dbReference type="InterPro" id="IPR002401">
    <property type="entry name" value="Cyt_P450_E_grp-I"/>
</dbReference>
<protein>
    <submittedName>
        <fullName evidence="12">Uncharacterized protein</fullName>
    </submittedName>
</protein>
<dbReference type="PROSITE" id="PS00086">
    <property type="entry name" value="CYTOCHROME_P450"/>
    <property type="match status" value="1"/>
</dbReference>
<evidence type="ECO:0000256" key="11">
    <source>
        <dbReference type="RuleBase" id="RU000461"/>
    </source>
</evidence>
<organism evidence="12 13">
    <name type="scientific">Rehmannia glutinosa</name>
    <name type="common">Chinese foxglove</name>
    <dbReference type="NCBI Taxonomy" id="99300"/>
    <lineage>
        <taxon>Eukaryota</taxon>
        <taxon>Viridiplantae</taxon>
        <taxon>Streptophyta</taxon>
        <taxon>Embryophyta</taxon>
        <taxon>Tracheophyta</taxon>
        <taxon>Spermatophyta</taxon>
        <taxon>Magnoliopsida</taxon>
        <taxon>eudicotyledons</taxon>
        <taxon>Gunneridae</taxon>
        <taxon>Pentapetalae</taxon>
        <taxon>asterids</taxon>
        <taxon>lamiids</taxon>
        <taxon>Lamiales</taxon>
        <taxon>Orobanchaceae</taxon>
        <taxon>Rehmannieae</taxon>
        <taxon>Rehmannia</taxon>
    </lineage>
</organism>
<dbReference type="InterPro" id="IPR017972">
    <property type="entry name" value="Cyt_P450_CS"/>
</dbReference>
<dbReference type="InterPro" id="IPR001128">
    <property type="entry name" value="Cyt_P450"/>
</dbReference>
<reference evidence="12 13" key="1">
    <citation type="journal article" date="2021" name="Comput. Struct. Biotechnol. J.">
        <title>De novo genome assembly of the potent medicinal plant Rehmannia glutinosa using nanopore technology.</title>
        <authorList>
            <person name="Ma L."/>
            <person name="Dong C."/>
            <person name="Song C."/>
            <person name="Wang X."/>
            <person name="Zheng X."/>
            <person name="Niu Y."/>
            <person name="Chen S."/>
            <person name="Feng W."/>
        </authorList>
    </citation>
    <scope>NUCLEOTIDE SEQUENCE [LARGE SCALE GENOMIC DNA]</scope>
    <source>
        <strain evidence="12">DH-2019</strain>
    </source>
</reference>
<evidence type="ECO:0000256" key="5">
    <source>
        <dbReference type="ARBA" id="ARBA00022723"/>
    </source>
</evidence>
<comment type="subcellular location">
    <subcellularLocation>
        <location evidence="1">Membrane</location>
        <topology evidence="1">Single-pass membrane protein</topology>
    </subcellularLocation>
</comment>
<evidence type="ECO:0000313" key="12">
    <source>
        <dbReference type="EMBL" id="KAK6130148.1"/>
    </source>
</evidence>
<proteinExistence type="inferred from homology"/>
<evidence type="ECO:0000256" key="10">
    <source>
        <dbReference type="ARBA" id="ARBA00023136"/>
    </source>
</evidence>
<evidence type="ECO:0000256" key="9">
    <source>
        <dbReference type="ARBA" id="ARBA00023033"/>
    </source>
</evidence>
<keyword evidence="3 11" id="KW-0349">Heme</keyword>
<keyword evidence="5 11" id="KW-0479">Metal-binding</keyword>
<dbReference type="Proteomes" id="UP001318860">
    <property type="component" value="Unassembled WGS sequence"/>
</dbReference>
<dbReference type="PANTHER" id="PTHR47950">
    <property type="entry name" value="CYTOCHROME P450, FAMILY 76, SUBFAMILY C, POLYPEPTIDE 5-RELATED"/>
    <property type="match status" value="1"/>
</dbReference>
<accession>A0ABR0V4J6</accession>
<keyword evidence="10" id="KW-0472">Membrane</keyword>
<comment type="similarity">
    <text evidence="2 11">Belongs to the cytochrome P450 family.</text>
</comment>
<dbReference type="PANTHER" id="PTHR47950:SF4">
    <property type="entry name" value="GERANIOL 8-HYDROXYLASE-LIKE"/>
    <property type="match status" value="1"/>
</dbReference>
<sequence length="352" mass="39560">MTLKLGLTNIVVASSAETAKLILLKNDQSFLGRPIPHAVTAETGFHLALPWLPPVPHWKKLRKICNTQIFTAHRLDALREVRNRMVRDMVGRVTIEGALLIGRLVFGTAAFDPQGIRREVKVSYDRLHQLIDDMIDQRLRRRVYGSNGCGDLLDVLLGYTEEDGPDRLDRLDVKLLLMEMFIGGTDTTTTTVEWAMSELLHNPTILSKTKQELSAKITPGKTVQEQDILGLPYLTAVIKETMRLHPIAPFLLPRRAEEDVEICGYTIPKHTQVLINTWGRDLSFIPFSAGRRICPGLNLAVRMVSLILATLVHDFDWTLPNGMAPEEMDMTDRFGVVLQKAEPLVAVPMKIC</sequence>
<evidence type="ECO:0000256" key="6">
    <source>
        <dbReference type="ARBA" id="ARBA00022989"/>
    </source>
</evidence>
<dbReference type="SUPFAM" id="SSF48264">
    <property type="entry name" value="Cytochrome P450"/>
    <property type="match status" value="1"/>
</dbReference>
<evidence type="ECO:0000256" key="4">
    <source>
        <dbReference type="ARBA" id="ARBA00022692"/>
    </source>
</evidence>
<keyword evidence="8 11" id="KW-0408">Iron</keyword>
<evidence type="ECO:0000256" key="3">
    <source>
        <dbReference type="ARBA" id="ARBA00022617"/>
    </source>
</evidence>
<dbReference type="PRINTS" id="PR00463">
    <property type="entry name" value="EP450I"/>
</dbReference>
<evidence type="ECO:0000256" key="8">
    <source>
        <dbReference type="ARBA" id="ARBA00023004"/>
    </source>
</evidence>
<dbReference type="Gene3D" id="1.10.630.10">
    <property type="entry name" value="Cytochrome P450"/>
    <property type="match status" value="1"/>
</dbReference>
<dbReference type="Pfam" id="PF00067">
    <property type="entry name" value="p450"/>
    <property type="match status" value="3"/>
</dbReference>
<evidence type="ECO:0000313" key="13">
    <source>
        <dbReference type="Proteomes" id="UP001318860"/>
    </source>
</evidence>
<keyword evidence="4" id="KW-0812">Transmembrane</keyword>
<keyword evidence="6" id="KW-1133">Transmembrane helix</keyword>
<keyword evidence="13" id="KW-1185">Reference proteome</keyword>
<gene>
    <name evidence="12" type="ORF">DH2020_036110</name>
</gene>
<evidence type="ECO:0000256" key="1">
    <source>
        <dbReference type="ARBA" id="ARBA00004167"/>
    </source>
</evidence>
<dbReference type="PRINTS" id="PR00385">
    <property type="entry name" value="P450"/>
</dbReference>
<name>A0ABR0V4J6_REHGL</name>
<comment type="caution">
    <text evidence="12">The sequence shown here is derived from an EMBL/GenBank/DDBJ whole genome shotgun (WGS) entry which is preliminary data.</text>
</comment>
<dbReference type="InterPro" id="IPR036396">
    <property type="entry name" value="Cyt_P450_sf"/>
</dbReference>
<evidence type="ECO:0000256" key="7">
    <source>
        <dbReference type="ARBA" id="ARBA00023002"/>
    </source>
</evidence>
<keyword evidence="7 11" id="KW-0560">Oxidoreductase</keyword>
<evidence type="ECO:0000256" key="2">
    <source>
        <dbReference type="ARBA" id="ARBA00010617"/>
    </source>
</evidence>
<dbReference type="EMBL" id="JABTTQ020001594">
    <property type="protein sequence ID" value="KAK6130148.1"/>
    <property type="molecule type" value="Genomic_DNA"/>
</dbReference>